<dbReference type="EMBL" id="CP001751">
    <property type="protein sequence ID" value="ADE38646.1"/>
    <property type="molecule type" value="Genomic_DNA"/>
</dbReference>
<name>D5BQT2_PUNMI</name>
<dbReference type="HOGENOM" id="CLU_1336606_0_0_5"/>
<sequence>MALVFGFENTQRRSLAANLICLSGELQNALRIPKEPMLAAIRVQWWYDTLAVAPSSYKGNIAPLVVRLQKHIQNDDIERDDILKLIEAWQACTMDETASTTQAWSICWQLVGHYLGGHDTGDSAQKIAPVLHATPTTDPATIPSLDNAFFGNLRKQVQESRQWWLYFAAIIGYHKHMYGHDAMDHDHLLVWRLLRWRLFGFKIAD</sequence>
<dbReference type="Proteomes" id="UP000007460">
    <property type="component" value="Chromosome"/>
</dbReference>
<dbReference type="STRING" id="488538.SAR116_0403"/>
<reference evidence="1 2" key="1">
    <citation type="journal article" date="2010" name="J. Bacteriol.">
        <title>Complete genome sequence of "Candidatus Puniceispirillum marinum" IMCC1322, a representative of the SAR116 clade in the Alphaproteobacteria.</title>
        <authorList>
            <person name="Oh H.M."/>
            <person name="Kwon K.K."/>
            <person name="Kang I."/>
            <person name="Kang S.G."/>
            <person name="Lee J.H."/>
            <person name="Kim S.J."/>
            <person name="Cho J.C."/>
        </authorList>
    </citation>
    <scope>NUCLEOTIDE SEQUENCE [LARGE SCALE GENOMIC DNA]</scope>
    <source>
        <strain evidence="1 2">IMCC1322</strain>
    </source>
</reference>
<dbReference type="KEGG" id="apb:SAR116_0403"/>
<gene>
    <name evidence="1" type="ordered locus">SAR116_0403</name>
</gene>
<keyword evidence="2" id="KW-1185">Reference proteome</keyword>
<protein>
    <submittedName>
        <fullName evidence="1">Phytoene synthase family protein</fullName>
    </submittedName>
</protein>
<evidence type="ECO:0000313" key="1">
    <source>
        <dbReference type="EMBL" id="ADE38646.1"/>
    </source>
</evidence>
<proteinExistence type="predicted"/>
<accession>D5BQT2</accession>
<dbReference type="AlphaFoldDB" id="D5BQT2"/>
<evidence type="ECO:0000313" key="2">
    <source>
        <dbReference type="Proteomes" id="UP000007460"/>
    </source>
</evidence>
<organism evidence="1 2">
    <name type="scientific">Puniceispirillum marinum (strain IMCC1322)</name>
    <dbReference type="NCBI Taxonomy" id="488538"/>
    <lineage>
        <taxon>Bacteria</taxon>
        <taxon>Pseudomonadati</taxon>
        <taxon>Pseudomonadota</taxon>
        <taxon>Alphaproteobacteria</taxon>
        <taxon>Candidatus Puniceispirillales</taxon>
        <taxon>Candidatus Puniceispirillaceae</taxon>
        <taxon>Candidatus Puniceispirillum</taxon>
    </lineage>
</organism>